<dbReference type="EMBL" id="JAJSOF020000029">
    <property type="protein sequence ID" value="KAJ4431771.1"/>
    <property type="molecule type" value="Genomic_DNA"/>
</dbReference>
<reference evidence="1 2" key="1">
    <citation type="journal article" date="2022" name="Allergy">
        <title>Genome assembly and annotation of Periplaneta americana reveal a comprehensive cockroach allergen profile.</title>
        <authorList>
            <person name="Wang L."/>
            <person name="Xiong Q."/>
            <person name="Saelim N."/>
            <person name="Wang L."/>
            <person name="Nong W."/>
            <person name="Wan A.T."/>
            <person name="Shi M."/>
            <person name="Liu X."/>
            <person name="Cao Q."/>
            <person name="Hui J.H.L."/>
            <person name="Sookrung N."/>
            <person name="Leung T.F."/>
            <person name="Tungtrongchitr A."/>
            <person name="Tsui S.K.W."/>
        </authorList>
    </citation>
    <scope>NUCLEOTIDE SEQUENCE [LARGE SCALE GENOMIC DNA]</scope>
    <source>
        <strain evidence="1">PWHHKU_190912</strain>
    </source>
</reference>
<name>A0ABQ8SCE4_PERAM</name>
<gene>
    <name evidence="1" type="ORF">ANN_20376</name>
</gene>
<keyword evidence="2" id="KW-1185">Reference proteome</keyword>
<sequence length="114" mass="13443">METEADFLHPTNRKWKHLPYCCYTRKLHFALCVARISESPSFTTIQNNRVHYKTSDCNGTLVFGYRYRVTCDYSTEYKDVILRQILIDTFKHNERSDEKVNIEPVDVAAASWKC</sequence>
<proteinExistence type="predicted"/>
<evidence type="ECO:0000313" key="1">
    <source>
        <dbReference type="EMBL" id="KAJ4431771.1"/>
    </source>
</evidence>
<protein>
    <submittedName>
        <fullName evidence="1">Uncharacterized protein</fullName>
    </submittedName>
</protein>
<comment type="caution">
    <text evidence="1">The sequence shown here is derived from an EMBL/GenBank/DDBJ whole genome shotgun (WGS) entry which is preliminary data.</text>
</comment>
<evidence type="ECO:0000313" key="2">
    <source>
        <dbReference type="Proteomes" id="UP001148838"/>
    </source>
</evidence>
<accession>A0ABQ8SCE4</accession>
<organism evidence="1 2">
    <name type="scientific">Periplaneta americana</name>
    <name type="common">American cockroach</name>
    <name type="synonym">Blatta americana</name>
    <dbReference type="NCBI Taxonomy" id="6978"/>
    <lineage>
        <taxon>Eukaryota</taxon>
        <taxon>Metazoa</taxon>
        <taxon>Ecdysozoa</taxon>
        <taxon>Arthropoda</taxon>
        <taxon>Hexapoda</taxon>
        <taxon>Insecta</taxon>
        <taxon>Pterygota</taxon>
        <taxon>Neoptera</taxon>
        <taxon>Polyneoptera</taxon>
        <taxon>Dictyoptera</taxon>
        <taxon>Blattodea</taxon>
        <taxon>Blattoidea</taxon>
        <taxon>Blattidae</taxon>
        <taxon>Blattinae</taxon>
        <taxon>Periplaneta</taxon>
    </lineage>
</organism>
<dbReference type="Proteomes" id="UP001148838">
    <property type="component" value="Unassembled WGS sequence"/>
</dbReference>